<dbReference type="Gene3D" id="3.20.70.20">
    <property type="match status" value="1"/>
</dbReference>
<name>A0A0G4LEA3_VERLO</name>
<evidence type="ECO:0000313" key="4">
    <source>
        <dbReference type="EMBL" id="CRK20326.1"/>
    </source>
</evidence>
<sequence>MRHRPIGLGVQGLADAFLALRMPFESPEAKELNKQIFETIYHAALTMSCKLAQEEGPYSTYEGSPVSQGILQYDMWNVKPTDLWDWADLKSQIKQHGVRNSLLVAPMPTASTSQILGNNECFEPYTSNIYQRRVLAGEFQVVNPWLLK</sequence>
<dbReference type="EMBL" id="CVQH01011514">
    <property type="protein sequence ID" value="CRK20326.1"/>
    <property type="molecule type" value="Genomic_DNA"/>
</dbReference>
<proteinExistence type="inferred from homology"/>
<reference evidence="4 5" key="1">
    <citation type="submission" date="2015-05" db="EMBL/GenBank/DDBJ databases">
        <authorList>
            <person name="Wang D.B."/>
            <person name="Wang M."/>
        </authorList>
    </citation>
    <scope>NUCLEOTIDE SEQUENCE [LARGE SCALE GENOMIC DNA]</scope>
    <source>
        <strain evidence="4">VL1</strain>
    </source>
</reference>
<accession>A0A0G4LEA3</accession>
<dbReference type="GO" id="GO:0005971">
    <property type="term" value="C:ribonucleoside-diphosphate reductase complex"/>
    <property type="evidence" value="ECO:0007669"/>
    <property type="project" value="TreeGrafter"/>
</dbReference>
<dbReference type="GO" id="GO:0005524">
    <property type="term" value="F:ATP binding"/>
    <property type="evidence" value="ECO:0007669"/>
    <property type="project" value="TreeGrafter"/>
</dbReference>
<keyword evidence="2" id="KW-0215">Deoxyribonucleotide synthesis</keyword>
<dbReference type="Pfam" id="PF02867">
    <property type="entry name" value="Ribonuc_red_lgC"/>
    <property type="match status" value="1"/>
</dbReference>
<dbReference type="PROSITE" id="PS00089">
    <property type="entry name" value="RIBORED_LARGE"/>
    <property type="match status" value="1"/>
</dbReference>
<evidence type="ECO:0000256" key="1">
    <source>
        <dbReference type="ARBA" id="ARBA00010406"/>
    </source>
</evidence>
<comment type="similarity">
    <text evidence="1">Belongs to the ribonucleoside diphosphate reductase large chain family.</text>
</comment>
<dbReference type="PANTHER" id="PTHR11573">
    <property type="entry name" value="RIBONUCLEOSIDE-DIPHOSPHATE REDUCTASE LARGE CHAIN"/>
    <property type="match status" value="1"/>
</dbReference>
<dbReference type="InterPro" id="IPR039718">
    <property type="entry name" value="Rrm1"/>
</dbReference>
<dbReference type="PRINTS" id="PR01183">
    <property type="entry name" value="RIBORDTASEM1"/>
</dbReference>
<dbReference type="GO" id="GO:0009263">
    <property type="term" value="P:deoxyribonucleotide biosynthetic process"/>
    <property type="evidence" value="ECO:0007669"/>
    <property type="project" value="UniProtKB-KW"/>
</dbReference>
<dbReference type="AlphaFoldDB" id="A0A0G4LEA3"/>
<keyword evidence="5" id="KW-1185">Reference proteome</keyword>
<protein>
    <recommendedName>
        <fullName evidence="3">Ribonucleotide reductase large subunit domain-containing protein</fullName>
    </recommendedName>
</protein>
<dbReference type="PANTHER" id="PTHR11573:SF6">
    <property type="entry name" value="RIBONUCLEOSIDE-DIPHOSPHATE REDUCTASE LARGE SUBUNIT"/>
    <property type="match status" value="1"/>
</dbReference>
<dbReference type="InterPro" id="IPR000788">
    <property type="entry name" value="RNR_lg_C"/>
</dbReference>
<gene>
    <name evidence="4" type="ORF">BN1708_017798</name>
</gene>
<dbReference type="InterPro" id="IPR013346">
    <property type="entry name" value="NrdE_NrdA_C"/>
</dbReference>
<evidence type="ECO:0000259" key="3">
    <source>
        <dbReference type="PROSITE" id="PS00089"/>
    </source>
</evidence>
<organism evidence="4 5">
    <name type="scientific">Verticillium longisporum</name>
    <name type="common">Verticillium dahliae var. longisporum</name>
    <dbReference type="NCBI Taxonomy" id="100787"/>
    <lineage>
        <taxon>Eukaryota</taxon>
        <taxon>Fungi</taxon>
        <taxon>Dikarya</taxon>
        <taxon>Ascomycota</taxon>
        <taxon>Pezizomycotina</taxon>
        <taxon>Sordariomycetes</taxon>
        <taxon>Hypocreomycetidae</taxon>
        <taxon>Glomerellales</taxon>
        <taxon>Plectosphaerellaceae</taxon>
        <taxon>Verticillium</taxon>
    </lineage>
</organism>
<feature type="domain" description="Ribonucleotide reductase large subunit" evidence="3">
    <location>
        <begin position="86"/>
        <end position="108"/>
    </location>
</feature>
<evidence type="ECO:0000256" key="2">
    <source>
        <dbReference type="ARBA" id="ARBA00023116"/>
    </source>
</evidence>
<evidence type="ECO:0000313" key="5">
    <source>
        <dbReference type="Proteomes" id="UP000044602"/>
    </source>
</evidence>
<dbReference type="STRING" id="100787.A0A0G4LEA3"/>
<dbReference type="SUPFAM" id="SSF51998">
    <property type="entry name" value="PFL-like glycyl radical enzymes"/>
    <property type="match status" value="1"/>
</dbReference>
<dbReference type="GO" id="GO:0004748">
    <property type="term" value="F:ribonucleoside-diphosphate reductase activity, thioredoxin disulfide as acceptor"/>
    <property type="evidence" value="ECO:0007669"/>
    <property type="project" value="TreeGrafter"/>
</dbReference>
<feature type="non-terminal residue" evidence="4">
    <location>
        <position position="148"/>
    </location>
</feature>
<dbReference type="Proteomes" id="UP000044602">
    <property type="component" value="Unassembled WGS sequence"/>
</dbReference>